<evidence type="ECO:0000259" key="3">
    <source>
        <dbReference type="Pfam" id="PF13229"/>
    </source>
</evidence>
<accession>A0A516G7C8</accession>
<protein>
    <recommendedName>
        <fullName evidence="3">Right handed beta helix domain-containing protein</fullName>
    </recommendedName>
</protein>
<dbReference type="InterPro" id="IPR011050">
    <property type="entry name" value="Pectin_lyase_fold/virulence"/>
</dbReference>
<feature type="signal peptide" evidence="2">
    <location>
        <begin position="1"/>
        <end position="20"/>
    </location>
</feature>
<dbReference type="Gene3D" id="2.160.20.10">
    <property type="entry name" value="Single-stranded right-handed beta-helix, Pectin lyase-like"/>
    <property type="match status" value="1"/>
</dbReference>
<feature type="chain" id="PRO_5039004569" description="Right handed beta helix domain-containing protein" evidence="2">
    <location>
        <begin position="21"/>
        <end position="315"/>
    </location>
</feature>
<dbReference type="OrthoDB" id="505641at2"/>
<evidence type="ECO:0000256" key="1">
    <source>
        <dbReference type="SAM" id="MobiDB-lite"/>
    </source>
</evidence>
<dbReference type="InterPro" id="IPR039448">
    <property type="entry name" value="Beta_helix"/>
</dbReference>
<gene>
    <name evidence="4" type="ORF">FNH13_03030</name>
</gene>
<organism evidence="4 5">
    <name type="scientific">Ornithinimicrobium ciconiae</name>
    <dbReference type="NCBI Taxonomy" id="2594265"/>
    <lineage>
        <taxon>Bacteria</taxon>
        <taxon>Bacillati</taxon>
        <taxon>Actinomycetota</taxon>
        <taxon>Actinomycetes</taxon>
        <taxon>Micrococcales</taxon>
        <taxon>Ornithinimicrobiaceae</taxon>
        <taxon>Ornithinimicrobium</taxon>
    </lineage>
</organism>
<feature type="compositionally biased region" description="Low complexity" evidence="1">
    <location>
        <begin position="55"/>
        <end position="66"/>
    </location>
</feature>
<dbReference type="KEGG" id="orz:FNH13_03030"/>
<feature type="region of interest" description="Disordered" evidence="1">
    <location>
        <begin position="39"/>
        <end position="84"/>
    </location>
</feature>
<feature type="domain" description="Right handed beta helix" evidence="3">
    <location>
        <begin position="104"/>
        <end position="223"/>
    </location>
</feature>
<reference evidence="4 5" key="1">
    <citation type="submission" date="2019-07" db="EMBL/GenBank/DDBJ databases">
        <title>complete genome sequencing of Ornithinimicrobium sp. H23M54.</title>
        <authorList>
            <person name="Bae J.-W."/>
            <person name="Lee S.-Y."/>
        </authorList>
    </citation>
    <scope>NUCLEOTIDE SEQUENCE [LARGE SCALE GENOMIC DNA]</scope>
    <source>
        <strain evidence="4 5">H23M54</strain>
    </source>
</reference>
<dbReference type="PROSITE" id="PS51257">
    <property type="entry name" value="PROKAR_LIPOPROTEIN"/>
    <property type="match status" value="1"/>
</dbReference>
<dbReference type="AlphaFoldDB" id="A0A516G7C8"/>
<dbReference type="InterPro" id="IPR012334">
    <property type="entry name" value="Pectin_lyas_fold"/>
</dbReference>
<dbReference type="Proteomes" id="UP000315395">
    <property type="component" value="Chromosome"/>
</dbReference>
<evidence type="ECO:0000313" key="4">
    <source>
        <dbReference type="EMBL" id="QDO87434.1"/>
    </source>
</evidence>
<name>A0A516G7C8_9MICO</name>
<dbReference type="EMBL" id="CP041616">
    <property type="protein sequence ID" value="QDO87434.1"/>
    <property type="molecule type" value="Genomic_DNA"/>
</dbReference>
<dbReference type="InterPro" id="IPR006626">
    <property type="entry name" value="PbH1"/>
</dbReference>
<keyword evidence="5" id="KW-1185">Reference proteome</keyword>
<dbReference type="SUPFAM" id="SSF51126">
    <property type="entry name" value="Pectin lyase-like"/>
    <property type="match status" value="1"/>
</dbReference>
<evidence type="ECO:0000313" key="5">
    <source>
        <dbReference type="Proteomes" id="UP000315395"/>
    </source>
</evidence>
<sequence>MRPALLLTAALAAVCVLTSACEGSGADVVLATRSPDSGLATSAPLPDTGIPSPPASASSAASESASTVPVPEFPDEATTGVPEGVALKPSESLTIAEDGTVIDGLHVKGQITIDADDVTIRNTLVQTDTSLYPIRVLGGTSGALIEDVEVDNLGGTGLGIFFSGSGTVRRADIHSAEDGIRIQSDDVTIEDSYIHDLHRQSGGHHDAIQIRSGDNITIRGNNLQAYVVPADDPMNAALQIGSLLGDDTISDLVVTGNLMNGGNYTINGGGRGEVDSAHYANNRFGRNYRFSVTGNLHNSVWEDTNVWHDTGEPVD</sequence>
<dbReference type="SMART" id="SM00710">
    <property type="entry name" value="PbH1"/>
    <property type="match status" value="5"/>
</dbReference>
<keyword evidence="2" id="KW-0732">Signal</keyword>
<proteinExistence type="predicted"/>
<dbReference type="Pfam" id="PF13229">
    <property type="entry name" value="Beta_helix"/>
    <property type="match status" value="1"/>
</dbReference>
<evidence type="ECO:0000256" key="2">
    <source>
        <dbReference type="SAM" id="SignalP"/>
    </source>
</evidence>